<dbReference type="InterPro" id="IPR036884">
    <property type="entry name" value="2Fe-2S-bd_dom_sf"/>
</dbReference>
<keyword evidence="3" id="KW-0560">Oxidoreductase</keyword>
<protein>
    <submittedName>
        <fullName evidence="7">(2Fe-2S)-binding protein</fullName>
    </submittedName>
</protein>
<dbReference type="Gene3D" id="3.10.20.30">
    <property type="match status" value="1"/>
</dbReference>
<gene>
    <name evidence="7" type="ORF">NBH21_15975</name>
</gene>
<dbReference type="SUPFAM" id="SSF54292">
    <property type="entry name" value="2Fe-2S ferredoxin-like"/>
    <property type="match status" value="1"/>
</dbReference>
<dbReference type="GO" id="GO:0051537">
    <property type="term" value="F:2 iron, 2 sulfur cluster binding"/>
    <property type="evidence" value="ECO:0007669"/>
    <property type="project" value="UniProtKB-KW"/>
</dbReference>
<dbReference type="EMBL" id="JAMXLX010000005">
    <property type="protein sequence ID" value="MCO5958274.1"/>
    <property type="molecule type" value="Genomic_DNA"/>
</dbReference>
<dbReference type="SUPFAM" id="SSF47741">
    <property type="entry name" value="CO dehydrogenase ISP C-domain like"/>
    <property type="match status" value="1"/>
</dbReference>
<dbReference type="GO" id="GO:0016491">
    <property type="term" value="F:oxidoreductase activity"/>
    <property type="evidence" value="ECO:0007669"/>
    <property type="project" value="UniProtKB-KW"/>
</dbReference>
<dbReference type="Gene3D" id="1.10.150.120">
    <property type="entry name" value="[2Fe-2S]-binding domain"/>
    <property type="match status" value="1"/>
</dbReference>
<evidence type="ECO:0000256" key="4">
    <source>
        <dbReference type="ARBA" id="ARBA00023004"/>
    </source>
</evidence>
<dbReference type="PROSITE" id="PS51085">
    <property type="entry name" value="2FE2S_FER_2"/>
    <property type="match status" value="1"/>
</dbReference>
<evidence type="ECO:0000313" key="7">
    <source>
        <dbReference type="EMBL" id="MCO5958274.1"/>
    </source>
</evidence>
<sequence length="163" mass="17180">MTMTATFTLNGKPVTVDCQPETRLADILRDRLTLTGTKIACSVGRCGACTVLVGGKAVNGCLIMAWQIEGADIVTVEGLDAHPLGPAIRAGLEEENAFQCGYCAPGFSIALTALLTENPDAGEEEIRTGLEGNICRCTGYHSIIRGALNAARRIREQSLAIGD</sequence>
<keyword evidence="4" id="KW-0408">Iron</keyword>
<dbReference type="PANTHER" id="PTHR44379:SF5">
    <property type="entry name" value="OXIDOREDUCTASE WITH IRON-SULFUR SUBUNIT"/>
    <property type="match status" value="1"/>
</dbReference>
<dbReference type="InterPro" id="IPR012675">
    <property type="entry name" value="Beta-grasp_dom_sf"/>
</dbReference>
<evidence type="ECO:0000256" key="2">
    <source>
        <dbReference type="ARBA" id="ARBA00022723"/>
    </source>
</evidence>
<evidence type="ECO:0000256" key="5">
    <source>
        <dbReference type="ARBA" id="ARBA00023014"/>
    </source>
</evidence>
<proteinExistence type="predicted"/>
<evidence type="ECO:0000256" key="3">
    <source>
        <dbReference type="ARBA" id="ARBA00023002"/>
    </source>
</evidence>
<dbReference type="InterPro" id="IPR006058">
    <property type="entry name" value="2Fe2S_fd_BS"/>
</dbReference>
<dbReference type="InterPro" id="IPR001041">
    <property type="entry name" value="2Fe-2S_ferredoxin-type"/>
</dbReference>
<dbReference type="PROSITE" id="PS00197">
    <property type="entry name" value="2FE2S_FER_1"/>
    <property type="match status" value="1"/>
</dbReference>
<dbReference type="CDD" id="cd00207">
    <property type="entry name" value="fer2"/>
    <property type="match status" value="1"/>
</dbReference>
<dbReference type="Proteomes" id="UP001155380">
    <property type="component" value="Unassembled WGS sequence"/>
</dbReference>
<dbReference type="AlphaFoldDB" id="A0AAJ1BXW1"/>
<dbReference type="InterPro" id="IPR051452">
    <property type="entry name" value="Diverse_Oxidoreductases"/>
</dbReference>
<reference evidence="7" key="1">
    <citation type="submission" date="2022-06" db="EMBL/GenBank/DDBJ databases">
        <authorList>
            <person name="Sun Q."/>
        </authorList>
    </citation>
    <scope>NUCLEOTIDE SEQUENCE</scope>
    <source>
        <strain evidence="7">S101</strain>
    </source>
</reference>
<comment type="caution">
    <text evidence="7">The sequence shown here is derived from an EMBL/GenBank/DDBJ whole genome shotgun (WGS) entry which is preliminary data.</text>
</comment>
<organism evidence="7 8">
    <name type="scientific">Ciceribacter sichuanensis</name>
    <dbReference type="NCBI Taxonomy" id="2949647"/>
    <lineage>
        <taxon>Bacteria</taxon>
        <taxon>Pseudomonadati</taxon>
        <taxon>Pseudomonadota</taxon>
        <taxon>Alphaproteobacteria</taxon>
        <taxon>Hyphomicrobiales</taxon>
        <taxon>Rhizobiaceae</taxon>
        <taxon>Ciceribacter</taxon>
    </lineage>
</organism>
<dbReference type="Pfam" id="PF00111">
    <property type="entry name" value="Fer2"/>
    <property type="match status" value="1"/>
</dbReference>
<dbReference type="InterPro" id="IPR036010">
    <property type="entry name" value="2Fe-2S_ferredoxin-like_sf"/>
</dbReference>
<feature type="domain" description="2Fe-2S ferredoxin-type" evidence="6">
    <location>
        <begin position="3"/>
        <end position="79"/>
    </location>
</feature>
<keyword evidence="1" id="KW-0001">2Fe-2S</keyword>
<evidence type="ECO:0000256" key="1">
    <source>
        <dbReference type="ARBA" id="ARBA00022714"/>
    </source>
</evidence>
<dbReference type="RefSeq" id="WP_250915242.1">
    <property type="nucleotide sequence ID" value="NZ_JAMXLX010000005.1"/>
</dbReference>
<dbReference type="GO" id="GO:0046872">
    <property type="term" value="F:metal ion binding"/>
    <property type="evidence" value="ECO:0007669"/>
    <property type="project" value="UniProtKB-KW"/>
</dbReference>
<evidence type="ECO:0000313" key="8">
    <source>
        <dbReference type="Proteomes" id="UP001155380"/>
    </source>
</evidence>
<dbReference type="InterPro" id="IPR002888">
    <property type="entry name" value="2Fe-2S-bd"/>
</dbReference>
<dbReference type="Pfam" id="PF01799">
    <property type="entry name" value="Fer2_2"/>
    <property type="match status" value="1"/>
</dbReference>
<keyword evidence="5" id="KW-0411">Iron-sulfur</keyword>
<accession>A0AAJ1BXW1</accession>
<evidence type="ECO:0000259" key="6">
    <source>
        <dbReference type="PROSITE" id="PS51085"/>
    </source>
</evidence>
<dbReference type="PANTHER" id="PTHR44379">
    <property type="entry name" value="OXIDOREDUCTASE WITH IRON-SULFUR SUBUNIT"/>
    <property type="match status" value="1"/>
</dbReference>
<name>A0AAJ1BXW1_9HYPH</name>
<keyword evidence="2" id="KW-0479">Metal-binding</keyword>